<dbReference type="Proteomes" id="UP000448877">
    <property type="component" value="Unassembled WGS sequence"/>
</dbReference>
<evidence type="ECO:0000259" key="7">
    <source>
        <dbReference type="Pfam" id="PF14322"/>
    </source>
</evidence>
<evidence type="ECO:0000256" key="5">
    <source>
        <dbReference type="ARBA" id="ARBA00023237"/>
    </source>
</evidence>
<dbReference type="Pfam" id="PF07980">
    <property type="entry name" value="SusD_RagB"/>
    <property type="match status" value="1"/>
</dbReference>
<dbReference type="Pfam" id="PF14322">
    <property type="entry name" value="SusD-like_3"/>
    <property type="match status" value="1"/>
</dbReference>
<keyword evidence="4" id="KW-0472">Membrane</keyword>
<dbReference type="SUPFAM" id="SSF48452">
    <property type="entry name" value="TPR-like"/>
    <property type="match status" value="1"/>
</dbReference>
<feature type="domain" description="RagB/SusD" evidence="6">
    <location>
        <begin position="355"/>
        <end position="546"/>
    </location>
</feature>
<proteinExistence type="inferred from homology"/>
<evidence type="ECO:0000256" key="3">
    <source>
        <dbReference type="ARBA" id="ARBA00022729"/>
    </source>
</evidence>
<comment type="similarity">
    <text evidence="2">Belongs to the SusD family.</text>
</comment>
<sequence length="634" mass="70976">MKNILKSLAIIGVGAVVFTSCSDFLDQTSPSEMTGEAVFNSTTYTQQALNKVYAGLTKDETYVQSIPIHFGMNSDIELVDGLGATNSNSSNERGLCNYNPQLSWSKLNNNWKGMYEAIENANIVIEGIEGSALITDGNTSRSKMLMFKGEALTLRAMLYLDLIRTYGDVPMKFETTNSDGSNIYLGKTDRDIIMERLITDLEEAIEYLPWAGTSGYTTEKITKGFAHGLLARIVMTYSGYSIREKAKADYDNMPNCDATYPTQRPATEKRKELYTLAVKHLDAIIASGYHKLNPSYENEWYLINQLTLDQTYQENLYEVAHGVSFTGEMGYTIGVRINGKTTYYGAKGNSSGKVKVTAPFFWSFNKNDLRRDLTFANFDIREGDNGNTVETMQGNSPFGIYLAKWDPRKMTDKWLNAARASADKVATGINNVIMRYSDVLLLYAEALNELQGADAVGPTCGLSARKAFEEVRSRAFDNTHKAEAISYINNLNSGEEFFNALVDERAWEFAGESIRKWDLIRWGLLSQKIEEAKNAYKELIKIAPKKLYYKMKDDKPGEIDPTSICWYEEPQITTDYKSVSFWGSENEETGTNVVDNLPYISAGLNTPVINRHVFPIGSTTISDSNGTLQNSYGF</sequence>
<evidence type="ECO:0000259" key="6">
    <source>
        <dbReference type="Pfam" id="PF07980"/>
    </source>
</evidence>
<keyword evidence="3" id="KW-0732">Signal</keyword>
<feature type="domain" description="SusD-like N-terminal" evidence="7">
    <location>
        <begin position="23"/>
        <end position="234"/>
    </location>
</feature>
<organism evidence="8 9">
    <name type="scientific">Bacteroides cellulosilyticus</name>
    <dbReference type="NCBI Taxonomy" id="246787"/>
    <lineage>
        <taxon>Bacteria</taxon>
        <taxon>Pseudomonadati</taxon>
        <taxon>Bacteroidota</taxon>
        <taxon>Bacteroidia</taxon>
        <taxon>Bacteroidales</taxon>
        <taxon>Bacteroidaceae</taxon>
        <taxon>Bacteroides</taxon>
    </lineage>
</organism>
<evidence type="ECO:0000313" key="9">
    <source>
        <dbReference type="Proteomes" id="UP000448877"/>
    </source>
</evidence>
<evidence type="ECO:0000313" key="8">
    <source>
        <dbReference type="EMBL" id="KAA5414541.1"/>
    </source>
</evidence>
<dbReference type="AlphaFoldDB" id="A0A120A462"/>
<dbReference type="InterPro" id="IPR012944">
    <property type="entry name" value="SusD_RagB_dom"/>
</dbReference>
<dbReference type="PROSITE" id="PS51257">
    <property type="entry name" value="PROKAR_LIPOPROTEIN"/>
    <property type="match status" value="1"/>
</dbReference>
<dbReference type="Gene3D" id="1.25.40.390">
    <property type="match status" value="1"/>
</dbReference>
<name>A0A120A462_9BACE</name>
<evidence type="ECO:0000256" key="1">
    <source>
        <dbReference type="ARBA" id="ARBA00004442"/>
    </source>
</evidence>
<dbReference type="InterPro" id="IPR011990">
    <property type="entry name" value="TPR-like_helical_dom_sf"/>
</dbReference>
<dbReference type="RefSeq" id="WP_007215295.1">
    <property type="nucleotide sequence ID" value="NZ_CABMLT010000008.1"/>
</dbReference>
<evidence type="ECO:0000256" key="4">
    <source>
        <dbReference type="ARBA" id="ARBA00023136"/>
    </source>
</evidence>
<reference evidence="8 9" key="1">
    <citation type="journal article" date="2019" name="Nat. Med.">
        <title>A library of human gut bacterial isolates paired with longitudinal multiomics data enables mechanistic microbiome research.</title>
        <authorList>
            <person name="Poyet M."/>
            <person name="Groussin M."/>
            <person name="Gibbons S.M."/>
            <person name="Avila-Pacheco J."/>
            <person name="Jiang X."/>
            <person name="Kearney S.M."/>
            <person name="Perrotta A.R."/>
            <person name="Berdy B."/>
            <person name="Zhao S."/>
            <person name="Lieberman T.D."/>
            <person name="Swanson P.K."/>
            <person name="Smith M."/>
            <person name="Roesemann S."/>
            <person name="Alexander J.E."/>
            <person name="Rich S.A."/>
            <person name="Livny J."/>
            <person name="Vlamakis H."/>
            <person name="Clish C."/>
            <person name="Bullock K."/>
            <person name="Deik A."/>
            <person name="Scott J."/>
            <person name="Pierce K.A."/>
            <person name="Xavier R.J."/>
            <person name="Alm E.J."/>
        </authorList>
    </citation>
    <scope>NUCLEOTIDE SEQUENCE [LARGE SCALE GENOMIC DNA]</scope>
    <source>
        <strain evidence="8 9">BIOML-A6</strain>
    </source>
</reference>
<evidence type="ECO:0000256" key="2">
    <source>
        <dbReference type="ARBA" id="ARBA00006275"/>
    </source>
</evidence>
<protein>
    <submittedName>
        <fullName evidence="8">RagB/SusD family nutrient uptake outer membrane protein</fullName>
    </submittedName>
</protein>
<dbReference type="EMBL" id="VVYV01000040">
    <property type="protein sequence ID" value="KAA5414541.1"/>
    <property type="molecule type" value="Genomic_DNA"/>
</dbReference>
<accession>A0A120A462</accession>
<keyword evidence="5" id="KW-0998">Cell outer membrane</keyword>
<dbReference type="InterPro" id="IPR033985">
    <property type="entry name" value="SusD-like_N"/>
</dbReference>
<comment type="subcellular location">
    <subcellularLocation>
        <location evidence="1">Cell outer membrane</location>
    </subcellularLocation>
</comment>
<dbReference type="GO" id="GO:0009279">
    <property type="term" value="C:cell outer membrane"/>
    <property type="evidence" value="ECO:0007669"/>
    <property type="project" value="UniProtKB-SubCell"/>
</dbReference>
<gene>
    <name evidence="8" type="ORF">F2Y81_20015</name>
</gene>
<comment type="caution">
    <text evidence="8">The sequence shown here is derived from an EMBL/GenBank/DDBJ whole genome shotgun (WGS) entry which is preliminary data.</text>
</comment>